<dbReference type="CDD" id="cd08417">
    <property type="entry name" value="PBP2_Nitroaromatics_like"/>
    <property type="match status" value="1"/>
</dbReference>
<dbReference type="InterPro" id="IPR050389">
    <property type="entry name" value="LysR-type_TF"/>
</dbReference>
<comment type="similarity">
    <text evidence="1">Belongs to the LysR transcriptional regulatory family.</text>
</comment>
<evidence type="ECO:0000256" key="2">
    <source>
        <dbReference type="ARBA" id="ARBA00023015"/>
    </source>
</evidence>
<comment type="caution">
    <text evidence="6">The sequence shown here is derived from an EMBL/GenBank/DDBJ whole genome shotgun (WGS) entry which is preliminary data.</text>
</comment>
<dbReference type="PANTHER" id="PTHR30118:SF15">
    <property type="entry name" value="TRANSCRIPTIONAL REGULATORY PROTEIN"/>
    <property type="match status" value="1"/>
</dbReference>
<dbReference type="InterPro" id="IPR036390">
    <property type="entry name" value="WH_DNA-bd_sf"/>
</dbReference>
<evidence type="ECO:0000256" key="3">
    <source>
        <dbReference type="ARBA" id="ARBA00023125"/>
    </source>
</evidence>
<name>A0A363UN44_9GAMM</name>
<evidence type="ECO:0000313" key="6">
    <source>
        <dbReference type="EMBL" id="PWN56846.1"/>
    </source>
</evidence>
<dbReference type="SUPFAM" id="SSF53850">
    <property type="entry name" value="Periplasmic binding protein-like II"/>
    <property type="match status" value="1"/>
</dbReference>
<accession>A0A363UN44</accession>
<dbReference type="AlphaFoldDB" id="A0A363UN44"/>
<sequence>MNLRQLDLNLLVVLDAIYSEGGITAAARRLHLTQPAVTHALNRLRQHFGDPLFVREGRQMLPTPMARNLIRPLKRSLRSIEIMLHEVDRFEPATTPRRFSLGVRDVLESVLLPPLMRSITKAAPLVDLEAVQTVRRTLASDLDSGELDAAIDVLLPLPDSIHRQRIVFDRFVVVARKGHPDVGKRLSLATYLAQDHVLATVRRTGGGMEDVSLAQLGQTRRIRLRCQHYFAACRVVSETNLILTMPENYARVANAGLDNQVLPAPVDMTPLDGYLYWHRNVENDPANRWFREQVLGALPGVQDTGHHQNRG</sequence>
<evidence type="ECO:0000256" key="1">
    <source>
        <dbReference type="ARBA" id="ARBA00009437"/>
    </source>
</evidence>
<proteinExistence type="inferred from homology"/>
<evidence type="ECO:0000259" key="5">
    <source>
        <dbReference type="PROSITE" id="PS50931"/>
    </source>
</evidence>
<dbReference type="InterPro" id="IPR036388">
    <property type="entry name" value="WH-like_DNA-bd_sf"/>
</dbReference>
<feature type="domain" description="HTH lysR-type" evidence="5">
    <location>
        <begin position="6"/>
        <end position="63"/>
    </location>
</feature>
<keyword evidence="3" id="KW-0238">DNA-binding</keyword>
<evidence type="ECO:0000256" key="4">
    <source>
        <dbReference type="ARBA" id="ARBA00023163"/>
    </source>
</evidence>
<dbReference type="EMBL" id="QEQK01000004">
    <property type="protein sequence ID" value="PWN56846.1"/>
    <property type="molecule type" value="Genomic_DNA"/>
</dbReference>
<protein>
    <submittedName>
        <fullName evidence="6">LysR family transcriptional regulator</fullName>
    </submittedName>
</protein>
<dbReference type="RefSeq" id="WP_109719445.1">
    <property type="nucleotide sequence ID" value="NZ_QEQK01000004.1"/>
</dbReference>
<evidence type="ECO:0000313" key="7">
    <source>
        <dbReference type="Proteomes" id="UP000251800"/>
    </source>
</evidence>
<dbReference type="InterPro" id="IPR005119">
    <property type="entry name" value="LysR_subst-bd"/>
</dbReference>
<dbReference type="InterPro" id="IPR000847">
    <property type="entry name" value="LysR_HTH_N"/>
</dbReference>
<dbReference type="Pfam" id="PF03466">
    <property type="entry name" value="LysR_substrate"/>
    <property type="match status" value="1"/>
</dbReference>
<gene>
    <name evidence="6" type="ORF">DEH80_05365</name>
</gene>
<dbReference type="GO" id="GO:0003700">
    <property type="term" value="F:DNA-binding transcription factor activity"/>
    <property type="evidence" value="ECO:0007669"/>
    <property type="project" value="InterPro"/>
</dbReference>
<dbReference type="PANTHER" id="PTHR30118">
    <property type="entry name" value="HTH-TYPE TRANSCRIPTIONAL REGULATOR LEUO-RELATED"/>
    <property type="match status" value="1"/>
</dbReference>
<reference evidence="6 7" key="1">
    <citation type="submission" date="2018-05" db="EMBL/GenBank/DDBJ databases">
        <title>Abyssibacter profundi OUC007T gen. nov., sp. nov, a marine bacterium isolated from seawater of the Mariana Trench.</title>
        <authorList>
            <person name="Zhou S."/>
        </authorList>
    </citation>
    <scope>NUCLEOTIDE SEQUENCE [LARGE SCALE GENOMIC DNA]</scope>
    <source>
        <strain evidence="6 7">OUC007</strain>
    </source>
</reference>
<dbReference type="OrthoDB" id="6621790at2"/>
<dbReference type="PROSITE" id="PS50931">
    <property type="entry name" value="HTH_LYSR"/>
    <property type="match status" value="1"/>
</dbReference>
<dbReference type="PRINTS" id="PR00039">
    <property type="entry name" value="HTHLYSR"/>
</dbReference>
<keyword evidence="7" id="KW-1185">Reference proteome</keyword>
<dbReference type="Gene3D" id="3.40.190.10">
    <property type="entry name" value="Periplasmic binding protein-like II"/>
    <property type="match status" value="2"/>
</dbReference>
<dbReference type="InterPro" id="IPR037402">
    <property type="entry name" value="YidZ_PBP2"/>
</dbReference>
<dbReference type="Proteomes" id="UP000251800">
    <property type="component" value="Unassembled WGS sequence"/>
</dbReference>
<keyword evidence="2" id="KW-0805">Transcription regulation</keyword>
<dbReference type="Gene3D" id="1.10.10.10">
    <property type="entry name" value="Winged helix-like DNA-binding domain superfamily/Winged helix DNA-binding domain"/>
    <property type="match status" value="1"/>
</dbReference>
<dbReference type="GO" id="GO:0003677">
    <property type="term" value="F:DNA binding"/>
    <property type="evidence" value="ECO:0007669"/>
    <property type="project" value="UniProtKB-KW"/>
</dbReference>
<dbReference type="SUPFAM" id="SSF46785">
    <property type="entry name" value="Winged helix' DNA-binding domain"/>
    <property type="match status" value="1"/>
</dbReference>
<dbReference type="Pfam" id="PF00126">
    <property type="entry name" value="HTH_1"/>
    <property type="match status" value="1"/>
</dbReference>
<keyword evidence="4" id="KW-0804">Transcription</keyword>
<organism evidence="6 7">
    <name type="scientific">Abyssibacter profundi</name>
    <dbReference type="NCBI Taxonomy" id="2182787"/>
    <lineage>
        <taxon>Bacteria</taxon>
        <taxon>Pseudomonadati</taxon>
        <taxon>Pseudomonadota</taxon>
        <taxon>Gammaproteobacteria</taxon>
        <taxon>Chromatiales</taxon>
        <taxon>Oceanococcaceae</taxon>
        <taxon>Abyssibacter</taxon>
    </lineage>
</organism>